<evidence type="ECO:0000256" key="1">
    <source>
        <dbReference type="SAM" id="Phobius"/>
    </source>
</evidence>
<dbReference type="EMBL" id="JBHUEJ010000002">
    <property type="protein sequence ID" value="MFD1709065.1"/>
    <property type="molecule type" value="Genomic_DNA"/>
</dbReference>
<gene>
    <name evidence="2" type="ORF">ACFSF0_00440</name>
</gene>
<name>A0ABW4KM42_9BURK</name>
<protein>
    <submittedName>
        <fullName evidence="2">Uncharacterized protein</fullName>
    </submittedName>
</protein>
<organism evidence="2 3">
    <name type="scientific">Ottowia flava</name>
    <dbReference type="NCBI Taxonomy" id="2675430"/>
    <lineage>
        <taxon>Bacteria</taxon>
        <taxon>Pseudomonadati</taxon>
        <taxon>Pseudomonadota</taxon>
        <taxon>Betaproteobacteria</taxon>
        <taxon>Burkholderiales</taxon>
        <taxon>Comamonadaceae</taxon>
        <taxon>Ottowia</taxon>
    </lineage>
</organism>
<evidence type="ECO:0000313" key="3">
    <source>
        <dbReference type="Proteomes" id="UP001597304"/>
    </source>
</evidence>
<proteinExistence type="predicted"/>
<keyword evidence="1" id="KW-1133">Transmembrane helix</keyword>
<comment type="caution">
    <text evidence="2">The sequence shown here is derived from an EMBL/GenBank/DDBJ whole genome shotgun (WGS) entry which is preliminary data.</text>
</comment>
<dbReference type="RefSeq" id="WP_147914189.1">
    <property type="nucleotide sequence ID" value="NZ_JBHUEJ010000002.1"/>
</dbReference>
<accession>A0ABW4KM42</accession>
<reference evidence="3" key="1">
    <citation type="journal article" date="2019" name="Int. J. Syst. Evol. Microbiol.">
        <title>The Global Catalogue of Microorganisms (GCM) 10K type strain sequencing project: providing services to taxonomists for standard genome sequencing and annotation.</title>
        <authorList>
            <consortium name="The Broad Institute Genomics Platform"/>
            <consortium name="The Broad Institute Genome Sequencing Center for Infectious Disease"/>
            <person name="Wu L."/>
            <person name="Ma J."/>
        </authorList>
    </citation>
    <scope>NUCLEOTIDE SEQUENCE [LARGE SCALE GENOMIC DNA]</scope>
    <source>
        <strain evidence="3">LMG 29247</strain>
    </source>
</reference>
<sequence length="125" mass="13173">MSRHPTPKGAAEHSRHSAYMPPRFARTAGQAFKDADYATAIHRPAGHVWGSADAALAWLAVLLVVVAFVLSHLGGPSDAQAEADTQADLAAAIAQAQGERPELWDEASRARAEVAVQLVARGGVR</sequence>
<keyword evidence="1" id="KW-0812">Transmembrane</keyword>
<keyword evidence="3" id="KW-1185">Reference proteome</keyword>
<dbReference type="Proteomes" id="UP001597304">
    <property type="component" value="Unassembled WGS sequence"/>
</dbReference>
<feature type="transmembrane region" description="Helical" evidence="1">
    <location>
        <begin position="55"/>
        <end position="73"/>
    </location>
</feature>
<keyword evidence="1" id="KW-0472">Membrane</keyword>
<evidence type="ECO:0000313" key="2">
    <source>
        <dbReference type="EMBL" id="MFD1709065.1"/>
    </source>
</evidence>